<evidence type="ECO:0000256" key="1">
    <source>
        <dbReference type="ARBA" id="ARBA00005537"/>
    </source>
</evidence>
<dbReference type="Pfam" id="PF05769">
    <property type="entry name" value="SIKE"/>
    <property type="match status" value="1"/>
</dbReference>
<evidence type="ECO:0000313" key="4">
    <source>
        <dbReference type="EMBL" id="OMJ79318.1"/>
    </source>
</evidence>
<dbReference type="OrthoDB" id="10500278at2759"/>
<name>A0A1R2BRA1_9CILI</name>
<keyword evidence="5" id="KW-1185">Reference proteome</keyword>
<keyword evidence="2 3" id="KW-0175">Coiled coil</keyword>
<gene>
    <name evidence="4" type="ORF">SteCoe_20699</name>
</gene>
<reference evidence="4 5" key="1">
    <citation type="submission" date="2016-11" db="EMBL/GenBank/DDBJ databases">
        <title>The macronuclear genome of Stentor coeruleus: a giant cell with tiny introns.</title>
        <authorList>
            <person name="Slabodnick M."/>
            <person name="Ruby J.G."/>
            <person name="Reiff S.B."/>
            <person name="Swart E.C."/>
            <person name="Gosai S."/>
            <person name="Prabakaran S."/>
            <person name="Witkowska E."/>
            <person name="Larue G.E."/>
            <person name="Fisher S."/>
            <person name="Freeman R.M."/>
            <person name="Gunawardena J."/>
            <person name="Chu W."/>
            <person name="Stover N.A."/>
            <person name="Gregory B.D."/>
            <person name="Nowacki M."/>
            <person name="Derisi J."/>
            <person name="Roy S.W."/>
            <person name="Marshall W.F."/>
            <person name="Sood P."/>
        </authorList>
    </citation>
    <scope>NUCLEOTIDE SEQUENCE [LARGE SCALE GENOMIC DNA]</scope>
    <source>
        <strain evidence="4">WM001</strain>
    </source>
</reference>
<evidence type="ECO:0000256" key="2">
    <source>
        <dbReference type="ARBA" id="ARBA00023054"/>
    </source>
</evidence>
<organism evidence="4 5">
    <name type="scientific">Stentor coeruleus</name>
    <dbReference type="NCBI Taxonomy" id="5963"/>
    <lineage>
        <taxon>Eukaryota</taxon>
        <taxon>Sar</taxon>
        <taxon>Alveolata</taxon>
        <taxon>Ciliophora</taxon>
        <taxon>Postciliodesmatophora</taxon>
        <taxon>Heterotrichea</taxon>
        <taxon>Heterotrichida</taxon>
        <taxon>Stentoridae</taxon>
        <taxon>Stentor</taxon>
    </lineage>
</organism>
<comment type="similarity">
    <text evidence="1">Belongs to the SIKE family.</text>
</comment>
<comment type="caution">
    <text evidence="4">The sequence shown here is derived from an EMBL/GenBank/DDBJ whole genome shotgun (WGS) entry which is preliminary data.</text>
</comment>
<dbReference type="InterPro" id="IPR008555">
    <property type="entry name" value="SIKE"/>
</dbReference>
<evidence type="ECO:0000256" key="3">
    <source>
        <dbReference type="SAM" id="Coils"/>
    </source>
</evidence>
<accession>A0A1R2BRA1</accession>
<evidence type="ECO:0000313" key="5">
    <source>
        <dbReference type="Proteomes" id="UP000187209"/>
    </source>
</evidence>
<dbReference type="AlphaFoldDB" id="A0A1R2BRA1"/>
<feature type="coiled-coil region" evidence="3">
    <location>
        <begin position="65"/>
        <end position="119"/>
    </location>
</feature>
<protein>
    <submittedName>
        <fullName evidence="4">Uncharacterized protein</fullName>
    </submittedName>
</protein>
<proteinExistence type="inferred from homology"/>
<dbReference type="Proteomes" id="UP000187209">
    <property type="component" value="Unassembled WGS sequence"/>
</dbReference>
<dbReference type="EMBL" id="MPUH01000477">
    <property type="protein sequence ID" value="OMJ79318.1"/>
    <property type="molecule type" value="Genomic_DNA"/>
</dbReference>
<sequence>MLIKEQAYKMKFRALQKSAIEGQHDGVNEHTSNEISRTDLNYSKNLIENLMSDNRSLHEDVEDFRTALESVVSNFKEVKRELEKERLRGMKIEFLEEQLKQEKLKCEQLSESNSKIKEKYLNMLEVLRQAAFEISEQEKEDQMSIDHLIRENRHLREMLSISKINEPSIKEIEDALASAESEIYDSTVNEESLIDAYISSKNPVPTTRTKKCLLFGK</sequence>